<protein>
    <submittedName>
        <fullName evidence="3">SipW-cognate class signal peptide</fullName>
    </submittedName>
</protein>
<accession>A0A1I3BAJ3</accession>
<dbReference type="NCBIfam" id="TIGR04088">
    <property type="entry name" value="cognate_SipW"/>
    <property type="match status" value="1"/>
</dbReference>
<dbReference type="Proteomes" id="UP000323537">
    <property type="component" value="Unassembled WGS sequence"/>
</dbReference>
<dbReference type="PROSITE" id="PS51318">
    <property type="entry name" value="TAT"/>
    <property type="match status" value="1"/>
</dbReference>
<organism evidence="3 4">
    <name type="scientific">Halorubrum aquaticum</name>
    <dbReference type="NCBI Taxonomy" id="387340"/>
    <lineage>
        <taxon>Archaea</taxon>
        <taxon>Methanobacteriati</taxon>
        <taxon>Methanobacteriota</taxon>
        <taxon>Stenosarchaea group</taxon>
        <taxon>Halobacteria</taxon>
        <taxon>Halobacteriales</taxon>
        <taxon>Haloferacaceae</taxon>
        <taxon>Halorubrum</taxon>
    </lineage>
</organism>
<keyword evidence="2" id="KW-1133">Transmembrane helix</keyword>
<proteinExistence type="predicted"/>
<dbReference type="InterPro" id="IPR006311">
    <property type="entry name" value="TAT_signal"/>
</dbReference>
<name>A0A1I3BAJ3_9EURY</name>
<evidence type="ECO:0000256" key="2">
    <source>
        <dbReference type="SAM" id="Phobius"/>
    </source>
</evidence>
<keyword evidence="2" id="KW-0812">Transmembrane</keyword>
<feature type="transmembrane region" description="Helical" evidence="2">
    <location>
        <begin position="12"/>
        <end position="35"/>
    </location>
</feature>
<keyword evidence="2" id="KW-0472">Membrane</keyword>
<dbReference type="OrthoDB" id="137379at2157"/>
<feature type="region of interest" description="Disordered" evidence="1">
    <location>
        <begin position="273"/>
        <end position="311"/>
    </location>
</feature>
<feature type="compositionally biased region" description="Acidic residues" evidence="1">
    <location>
        <begin position="279"/>
        <end position="297"/>
    </location>
</feature>
<evidence type="ECO:0000313" key="4">
    <source>
        <dbReference type="Proteomes" id="UP000323537"/>
    </source>
</evidence>
<keyword evidence="4" id="KW-1185">Reference proteome</keyword>
<sequence length="311" mass="33171">MENDRIGLSRRKVLVGLGAMGVASAGAGLGTTAYFSDEESFENNTITAGQFELEVTQSTHVVDQDGIGPDEQTFDSMLAEAQEEDQTIEVVDGFLDITDAKPGDSYKYCWDVCVKHNPGYVQITLDGDESTGNDNGVDHVDASGLLSEYMLAVVTIDDQQAGDDEDIVFQGTLGELIDEWDEGGLIHAYAGVENDEPVVEYCHLPCESDVEGAELAEDSVEVCVYLYLPSHGDIGEEVAVDGTTFDITEQMSPGNLVQGASFSGDVHFAAEQCRHNDDPFAEEAESDDPANESDVSGDDGGNATALDGGEN</sequence>
<dbReference type="InterPro" id="IPR023833">
    <property type="entry name" value="Signal_pept_SipW-depend-type"/>
</dbReference>
<dbReference type="EMBL" id="FOPZ01000011">
    <property type="protein sequence ID" value="SFH59272.1"/>
    <property type="molecule type" value="Genomic_DNA"/>
</dbReference>
<reference evidence="3 4" key="1">
    <citation type="submission" date="2016-10" db="EMBL/GenBank/DDBJ databases">
        <authorList>
            <person name="Varghese N."/>
            <person name="Submissions S."/>
        </authorList>
    </citation>
    <scope>NUCLEOTIDE SEQUENCE [LARGE SCALE GENOMIC DNA]</scope>
    <source>
        <strain evidence="3 4">CGMCC 1.6377</strain>
    </source>
</reference>
<evidence type="ECO:0000256" key="1">
    <source>
        <dbReference type="SAM" id="MobiDB-lite"/>
    </source>
</evidence>
<gene>
    <name evidence="3" type="ORF">SAMN04488066_1113</name>
</gene>
<dbReference type="AlphaFoldDB" id="A0A1I3BAJ3"/>
<evidence type="ECO:0000313" key="3">
    <source>
        <dbReference type="EMBL" id="SFH59272.1"/>
    </source>
</evidence>